<name>A0AAW7YK84_9STAP</name>
<feature type="domain" description="HTH araC/xylS-type" evidence="4">
    <location>
        <begin position="150"/>
        <end position="248"/>
    </location>
</feature>
<dbReference type="NCBIfam" id="NF033869">
    <property type="entry name" value="viru_reg_Rsp"/>
    <property type="match status" value="1"/>
</dbReference>
<dbReference type="GO" id="GO:0003700">
    <property type="term" value="F:DNA-binding transcription factor activity"/>
    <property type="evidence" value="ECO:0007669"/>
    <property type="project" value="InterPro"/>
</dbReference>
<organism evidence="5 6">
    <name type="scientific">Staphylococcus pasteuri_A</name>
    <dbReference type="NCBI Taxonomy" id="3062664"/>
    <lineage>
        <taxon>Bacteria</taxon>
        <taxon>Bacillati</taxon>
        <taxon>Bacillota</taxon>
        <taxon>Bacilli</taxon>
        <taxon>Bacillales</taxon>
        <taxon>Staphylococcaceae</taxon>
        <taxon>Staphylococcus</taxon>
    </lineage>
</organism>
<accession>A0AAW7YK84</accession>
<keyword evidence="3" id="KW-0804">Transcription</keyword>
<keyword evidence="6" id="KW-1185">Reference proteome</keyword>
<evidence type="ECO:0000256" key="1">
    <source>
        <dbReference type="ARBA" id="ARBA00023015"/>
    </source>
</evidence>
<dbReference type="InterPro" id="IPR018060">
    <property type="entry name" value="HTH_AraC"/>
</dbReference>
<dbReference type="PROSITE" id="PS00041">
    <property type="entry name" value="HTH_ARAC_FAMILY_1"/>
    <property type="match status" value="1"/>
</dbReference>
<proteinExistence type="predicted"/>
<sequence length="701" mass="82422">MTCNLNLFHQYSTKPFRNINKVIILFSLTNDLNIKINGEVKDLDAHIAIINHGDIFEVENAHNIVQLTIPIFYFYVEDDDFFQCYFDRHLLQSSGYIKTLILQTIQQYSEDQTVDHQLCSKVIQILYKEAVIKYDVDYIPNMSISNTLFSECLLFLQDRITQTISLKDVAINSSISESYCSNLFIRYLNMNFKDYYTSLKIRHAIKLLMTTNLSINTISEESGFSSHTNFTNQFKNYLNFSPKQYRSYIVKMDTLSHLNIEDKDYSPFLPLINHFDFNNQLATEITEINIDNFDPKDYSKPSKAFIRLDNFNELFHFTFNEYFDIDFSFLPEPVILIENVSDVTSNQINYHLLHRCLDKLFERHIGLAIKIKSTNQFNVVNQFILKFLQGHNDYKLNKKVVKLMLIFDSSKMSTQDIHLCHLKIKNKNKDIQYGMTVDGLLRQNQTVEKTYDTLKRLNFDYYLIDIENIETKLSLINKRRTYNHSTTHFENYKQFILDSGIDSTHFVYDYLSLKCFKYASNSSNPLQLADLVCHIIALLRYGGGISYQLIADETKYLSLFNEFGNALPLIHIYKMTHPFVNEELQICNNYIMSRKDGNYHFILFNKINDRYLSDSQQKFIFKNTLKSHSLTIVQTLNSEHGTIDNLLPQTKEQLFLDKDIINQLDQCNHPKTELFIQENDNQDVNVVLKHDEVKYVCFKPI</sequence>
<dbReference type="Gene3D" id="1.10.10.60">
    <property type="entry name" value="Homeodomain-like"/>
    <property type="match status" value="2"/>
</dbReference>
<dbReference type="PROSITE" id="PS01124">
    <property type="entry name" value="HTH_ARAC_FAMILY_2"/>
    <property type="match status" value="1"/>
</dbReference>
<evidence type="ECO:0000313" key="6">
    <source>
        <dbReference type="Proteomes" id="UP001170310"/>
    </source>
</evidence>
<dbReference type="InterPro" id="IPR009057">
    <property type="entry name" value="Homeodomain-like_sf"/>
</dbReference>
<reference evidence="5" key="1">
    <citation type="submission" date="2023-07" db="EMBL/GenBank/DDBJ databases">
        <title>Genome content predicts the carbon catabolic preferences of heterotrophic bacteria.</title>
        <authorList>
            <person name="Gralka M."/>
        </authorList>
    </citation>
    <scope>NUCLEOTIDE SEQUENCE</scope>
    <source>
        <strain evidence="5">E2R20</strain>
    </source>
</reference>
<comment type="caution">
    <text evidence="5">The sequence shown here is derived from an EMBL/GenBank/DDBJ whole genome shotgun (WGS) entry which is preliminary data.</text>
</comment>
<dbReference type="InterPro" id="IPR018062">
    <property type="entry name" value="HTH_AraC-typ_CS"/>
</dbReference>
<evidence type="ECO:0000313" key="5">
    <source>
        <dbReference type="EMBL" id="MDO6572575.1"/>
    </source>
</evidence>
<evidence type="ECO:0000256" key="2">
    <source>
        <dbReference type="ARBA" id="ARBA00023125"/>
    </source>
</evidence>
<dbReference type="SUPFAM" id="SSF46689">
    <property type="entry name" value="Homeodomain-like"/>
    <property type="match status" value="1"/>
</dbReference>
<keyword evidence="1" id="KW-0805">Transcription regulation</keyword>
<gene>
    <name evidence="5" type="primary">rsp</name>
    <name evidence="5" type="ORF">Q4528_00210</name>
</gene>
<dbReference type="PANTHER" id="PTHR43280">
    <property type="entry name" value="ARAC-FAMILY TRANSCRIPTIONAL REGULATOR"/>
    <property type="match status" value="1"/>
</dbReference>
<dbReference type="SMART" id="SM00342">
    <property type="entry name" value="HTH_ARAC"/>
    <property type="match status" value="1"/>
</dbReference>
<dbReference type="RefSeq" id="WP_046467076.1">
    <property type="nucleotide sequence ID" value="NZ_JAUOQO010000001.1"/>
</dbReference>
<dbReference type="AlphaFoldDB" id="A0AAW7YK84"/>
<dbReference type="PANTHER" id="PTHR43280:SF26">
    <property type="entry name" value="ARAC-FAMILY TRANSCRIPTIONAL REGULATOR"/>
    <property type="match status" value="1"/>
</dbReference>
<keyword evidence="2" id="KW-0238">DNA-binding</keyword>
<protein>
    <submittedName>
        <fullName evidence="5">AraC family transcriptional regulator Rsp</fullName>
    </submittedName>
</protein>
<dbReference type="Pfam" id="PF12833">
    <property type="entry name" value="HTH_18"/>
    <property type="match status" value="1"/>
</dbReference>
<dbReference type="Proteomes" id="UP001170310">
    <property type="component" value="Unassembled WGS sequence"/>
</dbReference>
<evidence type="ECO:0000259" key="4">
    <source>
        <dbReference type="PROSITE" id="PS01124"/>
    </source>
</evidence>
<dbReference type="GO" id="GO:0043565">
    <property type="term" value="F:sequence-specific DNA binding"/>
    <property type="evidence" value="ECO:0007669"/>
    <property type="project" value="InterPro"/>
</dbReference>
<evidence type="ECO:0000256" key="3">
    <source>
        <dbReference type="ARBA" id="ARBA00023163"/>
    </source>
</evidence>
<dbReference type="EMBL" id="JAUOQO010000001">
    <property type="protein sequence ID" value="MDO6572575.1"/>
    <property type="molecule type" value="Genomic_DNA"/>
</dbReference>